<accession>A0ABQ9EAL8</accession>
<dbReference type="PANTHER" id="PTHR44390:SF1">
    <property type="entry name" value="CENTROSOMAL PROTEIN OF 41 KDA"/>
    <property type="match status" value="1"/>
</dbReference>
<name>A0ABQ9EAL8_TEGGR</name>
<gene>
    <name evidence="3" type="ORF">KUTeg_021378</name>
</gene>
<comment type="caution">
    <text evidence="3">The sequence shown here is derived from an EMBL/GenBank/DDBJ whole genome shotgun (WGS) entry which is preliminary data.</text>
</comment>
<keyword evidence="4" id="KW-1185">Reference proteome</keyword>
<feature type="region of interest" description="Disordered" evidence="2">
    <location>
        <begin position="1"/>
        <end position="28"/>
    </location>
</feature>
<evidence type="ECO:0000256" key="2">
    <source>
        <dbReference type="SAM" id="MobiDB-lite"/>
    </source>
</evidence>
<organism evidence="3 4">
    <name type="scientific">Tegillarca granosa</name>
    <name type="common">Malaysian cockle</name>
    <name type="synonym">Anadara granosa</name>
    <dbReference type="NCBI Taxonomy" id="220873"/>
    <lineage>
        <taxon>Eukaryota</taxon>
        <taxon>Metazoa</taxon>
        <taxon>Spiralia</taxon>
        <taxon>Lophotrochozoa</taxon>
        <taxon>Mollusca</taxon>
        <taxon>Bivalvia</taxon>
        <taxon>Autobranchia</taxon>
        <taxon>Pteriomorphia</taxon>
        <taxon>Arcoida</taxon>
        <taxon>Arcoidea</taxon>
        <taxon>Arcidae</taxon>
        <taxon>Tegillarca</taxon>
    </lineage>
</organism>
<evidence type="ECO:0000313" key="3">
    <source>
        <dbReference type="EMBL" id="KAJ8302391.1"/>
    </source>
</evidence>
<sequence length="160" mass="18394">MSAVSTSRAKKVDPLSKKTPANPKYEHVKPVVDTGSSVTKYLENLEYIKSKKPPKRPHLFKENRLELHTILSGEGDKDFRIKKGEIFKRMKITTFVQLIIQVGEYDNPQSHFGNGDITERPDTADEEVKKIQQGDNQFFYEEANLDSARSTLQRKINQEK</sequence>
<dbReference type="InterPro" id="IPR051889">
    <property type="entry name" value="CEP41"/>
</dbReference>
<keyword evidence="1" id="KW-0963">Cytoplasm</keyword>
<evidence type="ECO:0000313" key="4">
    <source>
        <dbReference type="Proteomes" id="UP001217089"/>
    </source>
</evidence>
<protein>
    <submittedName>
        <fullName evidence="3">Uncharacterized protein</fullName>
    </submittedName>
</protein>
<dbReference type="Proteomes" id="UP001217089">
    <property type="component" value="Unassembled WGS sequence"/>
</dbReference>
<reference evidence="3 4" key="1">
    <citation type="submission" date="2022-12" db="EMBL/GenBank/DDBJ databases">
        <title>Chromosome-level genome of Tegillarca granosa.</title>
        <authorList>
            <person name="Kim J."/>
        </authorList>
    </citation>
    <scope>NUCLEOTIDE SEQUENCE [LARGE SCALE GENOMIC DNA]</scope>
    <source>
        <strain evidence="3">Teg-2019</strain>
        <tissue evidence="3">Adductor muscle</tissue>
    </source>
</reference>
<proteinExistence type="predicted"/>
<dbReference type="PANTHER" id="PTHR44390">
    <property type="entry name" value="CENTROSOMAL PROTEIN OF 41 KDA"/>
    <property type="match status" value="1"/>
</dbReference>
<dbReference type="EMBL" id="JARBDR010000918">
    <property type="protein sequence ID" value="KAJ8302391.1"/>
    <property type="molecule type" value="Genomic_DNA"/>
</dbReference>
<evidence type="ECO:0000256" key="1">
    <source>
        <dbReference type="ARBA" id="ARBA00022490"/>
    </source>
</evidence>